<feature type="compositionally biased region" description="Basic and acidic residues" evidence="1">
    <location>
        <begin position="362"/>
        <end position="389"/>
    </location>
</feature>
<feature type="compositionally biased region" description="Polar residues" evidence="1">
    <location>
        <begin position="113"/>
        <end position="129"/>
    </location>
</feature>
<reference evidence="2 3" key="1">
    <citation type="journal article" date="2015" name="Plant Cell">
        <title>Oil accumulation by the oleaginous diatom Fistulifera solaris as revealed by the genome and transcriptome.</title>
        <authorList>
            <person name="Tanaka T."/>
            <person name="Maeda Y."/>
            <person name="Veluchamy A."/>
            <person name="Tanaka M."/>
            <person name="Abida H."/>
            <person name="Marechal E."/>
            <person name="Bowler C."/>
            <person name="Muto M."/>
            <person name="Sunaga Y."/>
            <person name="Tanaka M."/>
            <person name="Yoshino T."/>
            <person name="Taniguchi T."/>
            <person name="Fukuda Y."/>
            <person name="Nemoto M."/>
            <person name="Matsumoto M."/>
            <person name="Wong P.S."/>
            <person name="Aburatani S."/>
            <person name="Fujibuchi W."/>
        </authorList>
    </citation>
    <scope>NUCLEOTIDE SEQUENCE [LARGE SCALE GENOMIC DNA]</scope>
    <source>
        <strain evidence="2 3">JPCC DA0580</strain>
    </source>
</reference>
<dbReference type="AlphaFoldDB" id="A0A1Z5KFB4"/>
<feature type="region of interest" description="Disordered" evidence="1">
    <location>
        <begin position="25"/>
        <end position="147"/>
    </location>
</feature>
<evidence type="ECO:0000313" key="3">
    <source>
        <dbReference type="Proteomes" id="UP000198406"/>
    </source>
</evidence>
<evidence type="ECO:0000256" key="1">
    <source>
        <dbReference type="SAM" id="MobiDB-lite"/>
    </source>
</evidence>
<keyword evidence="3" id="KW-1185">Reference proteome</keyword>
<dbReference type="EMBL" id="BDSP01000218">
    <property type="protein sequence ID" value="GAX24896.1"/>
    <property type="molecule type" value="Genomic_DNA"/>
</dbReference>
<feature type="compositionally biased region" description="Low complexity" evidence="1">
    <location>
        <begin position="328"/>
        <end position="345"/>
    </location>
</feature>
<feature type="region of interest" description="Disordered" evidence="1">
    <location>
        <begin position="298"/>
        <end position="393"/>
    </location>
</feature>
<feature type="compositionally biased region" description="Basic residues" evidence="1">
    <location>
        <begin position="734"/>
        <end position="743"/>
    </location>
</feature>
<dbReference type="Proteomes" id="UP000198406">
    <property type="component" value="Unassembled WGS sequence"/>
</dbReference>
<name>A0A1Z5KFB4_FISSO</name>
<feature type="compositionally biased region" description="Basic and acidic residues" evidence="1">
    <location>
        <begin position="66"/>
        <end position="88"/>
    </location>
</feature>
<feature type="compositionally biased region" description="Polar residues" evidence="1">
    <location>
        <begin position="463"/>
        <end position="480"/>
    </location>
</feature>
<feature type="region of interest" description="Disordered" evidence="1">
    <location>
        <begin position="462"/>
        <end position="640"/>
    </location>
</feature>
<feature type="compositionally biased region" description="Polar residues" evidence="1">
    <location>
        <begin position="543"/>
        <end position="569"/>
    </location>
</feature>
<evidence type="ECO:0000313" key="2">
    <source>
        <dbReference type="EMBL" id="GAX24896.1"/>
    </source>
</evidence>
<protein>
    <submittedName>
        <fullName evidence="2">Uncharacterized protein</fullName>
    </submittedName>
</protein>
<feature type="region of interest" description="Disordered" evidence="1">
    <location>
        <begin position="710"/>
        <end position="743"/>
    </location>
</feature>
<gene>
    <name evidence="2" type="ORF">FisN_2Lh167</name>
</gene>
<dbReference type="OrthoDB" id="49658at2759"/>
<feature type="compositionally biased region" description="Basic residues" evidence="1">
    <location>
        <begin position="41"/>
        <end position="51"/>
    </location>
</feature>
<sequence>MSRRHFSLPQNEGASQLSFVCFESEEDEKRPPIIPSSCKKGSAKKRRRKPGKSIAPGVAIQTISMIDKKEELKATQKTAFRDDRDHAKSSFHRSSTSKQKPVNGKPKAAPSKRSLSPSKNKQTGNQSAIKKSVEESSRPAESIQPTQEMEVPYAINLGIVGDENLLMACALSDRPKEPLNPGDVIHYFHPAFAAGSELSIRVTQVISTDPSKRDFPLELDNGELIPRETRMRRLKEYDNGKLYNHPGIFRDLENFRMKKRTLSAAERKMLPNERQKIIDILNDIVAKANEKLETLPSDIMNMASTTPSSQKKRKAFSEPAQEIKSGESDSTSDSDSSSDNLSSQRSPRKASDMASRFSFETQRNRELLSPRRDWHKENLPIQQSREKSKPPTSLVLKNLGGLKSKFKTGQTENVALKTISFGARKESATCEKTFRVDRDSLESARTSQQTPVIDLATIETKASDLTSAKGQRSLPNQLNKSRTEDVAMKRNAYSSPSSDSDDDSGLILSSPVFSAGKSRGNQDSVEKKGKSEGLVDTSESDSDLNSTSVAIQRGTTKVTKSRWSGSSQDKLIRPVFSGRQTKKYGDTDSDATSVSTKPTAAANPFTKKTSRWSLESVEKKGQSDGLWESSESDNDSNRISVISKRRITKATQSQSKGPGQDISVATSRFKKLKHSSFLPAEIETQDSSCGPSDDAVEADVWNCGHKYLKKSTPKHESQDEDIEGFSSQETLGNKSKKWGVRASKRAKHTVSASALKLQRVSYHDRF</sequence>
<feature type="compositionally biased region" description="Basic and acidic residues" evidence="1">
    <location>
        <begin position="524"/>
        <end position="533"/>
    </location>
</feature>
<proteinExistence type="predicted"/>
<comment type="caution">
    <text evidence="2">The sequence shown here is derived from an EMBL/GenBank/DDBJ whole genome shotgun (WGS) entry which is preliminary data.</text>
</comment>
<organism evidence="2 3">
    <name type="scientific">Fistulifera solaris</name>
    <name type="common">Oleaginous diatom</name>
    <dbReference type="NCBI Taxonomy" id="1519565"/>
    <lineage>
        <taxon>Eukaryota</taxon>
        <taxon>Sar</taxon>
        <taxon>Stramenopiles</taxon>
        <taxon>Ochrophyta</taxon>
        <taxon>Bacillariophyta</taxon>
        <taxon>Bacillariophyceae</taxon>
        <taxon>Bacillariophycidae</taxon>
        <taxon>Naviculales</taxon>
        <taxon>Naviculaceae</taxon>
        <taxon>Fistulifera</taxon>
    </lineage>
</organism>
<accession>A0A1Z5KFB4</accession>
<dbReference type="InParanoid" id="A0A1Z5KFB4"/>